<evidence type="ECO:0000256" key="9">
    <source>
        <dbReference type="ARBA" id="ARBA00022645"/>
    </source>
</evidence>
<dbReference type="PANTHER" id="PTHR32282">
    <property type="entry name" value="BINDING PROTEIN TRANSPEPTIDASE, PUTATIVE-RELATED"/>
    <property type="match status" value="1"/>
</dbReference>
<dbReference type="GO" id="GO:0006508">
    <property type="term" value="P:proteolysis"/>
    <property type="evidence" value="ECO:0007669"/>
    <property type="project" value="UniProtKB-KW"/>
</dbReference>
<feature type="domain" description="Glycosyl transferase family 51" evidence="25">
    <location>
        <begin position="70"/>
        <end position="232"/>
    </location>
</feature>
<gene>
    <name evidence="26" type="ORF">LMTR13_08790</name>
</gene>
<dbReference type="Pfam" id="PF07886">
    <property type="entry name" value="BA14K"/>
    <property type="match status" value="1"/>
</dbReference>
<comment type="catalytic activity">
    <reaction evidence="20">
        <text>Preferential cleavage: (Ac)2-L-Lys-D-Ala-|-D-Ala. Also transpeptidation of peptidyl-alanyl moieties that are N-acyl substituents of D-alanine.</text>
        <dbReference type="EC" id="3.4.16.4"/>
    </reaction>
</comment>
<dbReference type="FunFam" id="1.10.3810.10:FF:000001">
    <property type="entry name" value="Penicillin-binding protein 1A"/>
    <property type="match status" value="1"/>
</dbReference>
<evidence type="ECO:0000256" key="11">
    <source>
        <dbReference type="ARBA" id="ARBA00022676"/>
    </source>
</evidence>
<keyword evidence="9" id="KW-0121">Carboxypeptidase</keyword>
<evidence type="ECO:0000256" key="12">
    <source>
        <dbReference type="ARBA" id="ARBA00022679"/>
    </source>
</evidence>
<evidence type="ECO:0000256" key="18">
    <source>
        <dbReference type="ARBA" id="ARBA00023316"/>
    </source>
</evidence>
<dbReference type="Pfam" id="PF00905">
    <property type="entry name" value="Transpeptidase"/>
    <property type="match status" value="1"/>
</dbReference>
<dbReference type="GO" id="GO:0008955">
    <property type="term" value="F:peptidoglycan glycosyltransferase activity"/>
    <property type="evidence" value="ECO:0007669"/>
    <property type="project" value="UniProtKB-EC"/>
</dbReference>
<keyword evidence="14" id="KW-0378">Hydrolase</keyword>
<evidence type="ECO:0000256" key="6">
    <source>
        <dbReference type="ARBA" id="ARBA00012448"/>
    </source>
</evidence>
<dbReference type="Gene3D" id="1.10.3810.10">
    <property type="entry name" value="Biosynthetic peptidoglycan transglycosylase-like"/>
    <property type="match status" value="1"/>
</dbReference>
<evidence type="ECO:0000256" key="14">
    <source>
        <dbReference type="ARBA" id="ARBA00022801"/>
    </source>
</evidence>
<comment type="function">
    <text evidence="19">Has immunoglobulin-binding and hemagglutination properties, and can bind to mannose. Essential for virulence. May be involved in LPS biosynthesis or polysaccharide transport.</text>
</comment>
<sequence>MERCAPLVVSFVKGAVTSALVTGLVITGGILWALHDTRIAGKSLRPGWPSLVLETADGRPLGRTGSLAEEAVRSDFPDVLVNAVISVEDRRFYQHLGVDPIGILRAASANFDAGGIVEGGSTITQQLARLRRIVGREQSIERKLREAFAALWLDFHMDKDAILTDYLNRIYLGAGSYGVAAAAHIYFGKRLAELTLAEAAMLAGLIKAPSEYNPLRNLEAARQRAAQVLDAMVAAGAIDAKAAAAAKAAPAEVKAAAQFAPATSWFADWIAKHEYPRVSGAYTRSIKVRTTLMPELQEVAERVIAETFSAPRGGGPTQAALVAMRPDGAVLAMVGGRDYDRSQFNRAADARRQPGSAFKLFVWLAALRSGYSLNDVVDASPIRIKQWEPRNFGGRRYGTMTLEQAFAQSVNTAAVRLGNEVGLDKVVSAARDLGIDAPLPAVPSLALGIAELTLVDLTGAFASVRAGQRVDPFGIIAFGPENESLRTLGPSKGKALAYQHELTALLRRVVTSGTGRGADSSGFTAGKTGTSQDHRDAWFIGFNESLVIGVWVGNDDHTPMRGVTGGSVPAQIWRRFVEAAGAVAWTGPHIAAEPIAAPLETPDTEESRSMADASGFSSAATGAWPQCDHEACSNAYESFRASDCTYQPYRGERRMCGIPPARGTLDESMAHIPANSSCNVDVCSRRYRSFDSTDCTYQPYRGGPRRFCDADR</sequence>
<keyword evidence="23" id="KW-0812">Transmembrane</keyword>
<evidence type="ECO:0000256" key="20">
    <source>
        <dbReference type="ARBA" id="ARBA00034000"/>
    </source>
</evidence>
<dbReference type="GO" id="GO:0030288">
    <property type="term" value="C:outer membrane-bounded periplasmic space"/>
    <property type="evidence" value="ECO:0007669"/>
    <property type="project" value="TreeGrafter"/>
</dbReference>
<evidence type="ECO:0000256" key="23">
    <source>
        <dbReference type="SAM" id="Phobius"/>
    </source>
</evidence>
<keyword evidence="13" id="KW-0430">Lectin</keyword>
<keyword evidence="23" id="KW-0472">Membrane</keyword>
<dbReference type="Pfam" id="PF00912">
    <property type="entry name" value="Transgly"/>
    <property type="match status" value="1"/>
</dbReference>
<comment type="catalytic activity">
    <reaction evidence="22">
        <text>[GlcNAc-(1-&gt;4)-Mur2Ac(oyl-L-Ala-gamma-D-Glu-L-Lys-D-Ala-D-Ala)](n)-di-trans,octa-cis-undecaprenyl diphosphate + beta-D-GlcNAc-(1-&gt;4)-Mur2Ac(oyl-L-Ala-gamma-D-Glu-L-Lys-D-Ala-D-Ala)-di-trans,octa-cis-undecaprenyl diphosphate = [GlcNAc-(1-&gt;4)-Mur2Ac(oyl-L-Ala-gamma-D-Glu-L-Lys-D-Ala-D-Ala)](n+1)-di-trans,octa-cis-undecaprenyl diphosphate + di-trans,octa-cis-undecaprenyl diphosphate + H(+)</text>
        <dbReference type="Rhea" id="RHEA:23708"/>
        <dbReference type="Rhea" id="RHEA-COMP:9602"/>
        <dbReference type="Rhea" id="RHEA-COMP:9603"/>
        <dbReference type="ChEBI" id="CHEBI:15378"/>
        <dbReference type="ChEBI" id="CHEBI:58405"/>
        <dbReference type="ChEBI" id="CHEBI:60033"/>
        <dbReference type="ChEBI" id="CHEBI:78435"/>
        <dbReference type="EC" id="2.4.99.28"/>
    </reaction>
</comment>
<evidence type="ECO:0000256" key="17">
    <source>
        <dbReference type="ARBA" id="ARBA00023268"/>
    </source>
</evidence>
<organism evidence="26 27">
    <name type="scientific">Bradyrhizobium icense</name>
    <dbReference type="NCBI Taxonomy" id="1274631"/>
    <lineage>
        <taxon>Bacteria</taxon>
        <taxon>Pseudomonadati</taxon>
        <taxon>Pseudomonadota</taxon>
        <taxon>Alphaproteobacteria</taxon>
        <taxon>Hyphomicrobiales</taxon>
        <taxon>Nitrobacteraceae</taxon>
        <taxon>Bradyrhizobium</taxon>
    </lineage>
</organism>
<dbReference type="SUPFAM" id="SSF56601">
    <property type="entry name" value="beta-lactamase/transpeptidase-like"/>
    <property type="match status" value="1"/>
</dbReference>
<evidence type="ECO:0000256" key="8">
    <source>
        <dbReference type="ARBA" id="ARBA00022475"/>
    </source>
</evidence>
<name>A0A1B1UBV8_9BRAD</name>
<dbReference type="Gene3D" id="3.40.710.10">
    <property type="entry name" value="DD-peptidase/beta-lactamase superfamily"/>
    <property type="match status" value="1"/>
</dbReference>
<dbReference type="InterPro" id="IPR001460">
    <property type="entry name" value="PCN-bd_Tpept"/>
</dbReference>
<dbReference type="InterPro" id="IPR050396">
    <property type="entry name" value="Glycosyltr_51/Transpeptidase"/>
</dbReference>
<reference evidence="26 27" key="1">
    <citation type="submission" date="2016-07" db="EMBL/GenBank/DDBJ databases">
        <title>Complete genome sequence of Bradyrhizobium icense LMTR 13T, a potential inoculant strain isolated from lima bean (Phaseolus lunatus) in Peru.</title>
        <authorList>
            <person name="Ormeno-Orrillo E."/>
            <person name="Duran D."/>
            <person name="Rogel M.A."/>
            <person name="Rey L."/>
            <person name="Imperial J."/>
            <person name="Ruiz-Argueso T."/>
            <person name="Martinez-Romero E."/>
        </authorList>
    </citation>
    <scope>NUCLEOTIDE SEQUENCE [LARGE SCALE GENOMIC DNA]</scope>
    <source>
        <strain evidence="26 27">LMTR 13</strain>
    </source>
</reference>
<proteinExistence type="inferred from homology"/>
<dbReference type="GO" id="GO:0009252">
    <property type="term" value="P:peptidoglycan biosynthetic process"/>
    <property type="evidence" value="ECO:0007669"/>
    <property type="project" value="UniProtKB-UniPathway"/>
</dbReference>
<keyword evidence="11" id="KW-0328">Glycosyltransferase</keyword>
<dbReference type="InterPro" id="IPR001264">
    <property type="entry name" value="Glyco_trans_51"/>
</dbReference>
<comment type="similarity">
    <text evidence="5">Belongs to the BA14k family.</text>
</comment>
<dbReference type="Proteomes" id="UP000092839">
    <property type="component" value="Chromosome"/>
</dbReference>
<protein>
    <recommendedName>
        <fullName evidence="7">Lectin-like protein BA14k</fullName>
        <ecNumber evidence="21">2.4.99.28</ecNumber>
        <ecNumber evidence="6">3.4.16.4</ecNumber>
    </recommendedName>
</protein>
<dbReference type="EMBL" id="CP016428">
    <property type="protein sequence ID" value="ANW00252.1"/>
    <property type="molecule type" value="Genomic_DNA"/>
</dbReference>
<feature type="transmembrane region" description="Helical" evidence="23">
    <location>
        <begin position="7"/>
        <end position="34"/>
    </location>
</feature>
<dbReference type="EC" id="3.4.16.4" evidence="6"/>
<keyword evidence="15" id="KW-0133">Cell shape</keyword>
<keyword evidence="16" id="KW-0573">Peptidoglycan synthesis</keyword>
<comment type="subcellular location">
    <subcellularLocation>
        <location evidence="1">Membrane</location>
        <topology evidence="1">Single-pass membrane protein</topology>
    </subcellularLocation>
</comment>
<keyword evidence="18" id="KW-0961">Cell wall biogenesis/degradation</keyword>
<dbReference type="GO" id="GO:0008360">
    <property type="term" value="P:regulation of cell shape"/>
    <property type="evidence" value="ECO:0007669"/>
    <property type="project" value="UniProtKB-KW"/>
</dbReference>
<keyword evidence="10" id="KW-0645">Protease</keyword>
<dbReference type="InterPro" id="IPR012413">
    <property type="entry name" value="BA14K"/>
</dbReference>
<keyword evidence="8" id="KW-1003">Cell membrane</keyword>
<evidence type="ECO:0000256" key="22">
    <source>
        <dbReference type="ARBA" id="ARBA00049902"/>
    </source>
</evidence>
<evidence type="ECO:0000256" key="21">
    <source>
        <dbReference type="ARBA" id="ARBA00044770"/>
    </source>
</evidence>
<dbReference type="STRING" id="1274631.LMTR13_08790"/>
<dbReference type="GO" id="GO:0008658">
    <property type="term" value="F:penicillin binding"/>
    <property type="evidence" value="ECO:0007669"/>
    <property type="project" value="InterPro"/>
</dbReference>
<comment type="pathway">
    <text evidence="2">Cell wall biogenesis; peptidoglycan biosynthesis.</text>
</comment>
<dbReference type="NCBIfam" id="TIGR02074">
    <property type="entry name" value="PBP_1a_fam"/>
    <property type="match status" value="1"/>
</dbReference>
<dbReference type="EC" id="2.4.99.28" evidence="21"/>
<dbReference type="GO" id="GO:0030246">
    <property type="term" value="F:carbohydrate binding"/>
    <property type="evidence" value="ECO:0007669"/>
    <property type="project" value="UniProtKB-KW"/>
</dbReference>
<dbReference type="GO" id="GO:0016020">
    <property type="term" value="C:membrane"/>
    <property type="evidence" value="ECO:0007669"/>
    <property type="project" value="UniProtKB-SubCell"/>
</dbReference>
<feature type="domain" description="Penicillin-binding protein transpeptidase" evidence="24">
    <location>
        <begin position="321"/>
        <end position="574"/>
    </location>
</feature>
<evidence type="ECO:0000256" key="10">
    <source>
        <dbReference type="ARBA" id="ARBA00022670"/>
    </source>
</evidence>
<accession>A0A1B1UBV8</accession>
<dbReference type="GO" id="GO:0009002">
    <property type="term" value="F:serine-type D-Ala-D-Ala carboxypeptidase activity"/>
    <property type="evidence" value="ECO:0007669"/>
    <property type="project" value="UniProtKB-EC"/>
</dbReference>
<evidence type="ECO:0000256" key="3">
    <source>
        <dbReference type="ARBA" id="ARBA00007090"/>
    </source>
</evidence>
<dbReference type="GO" id="GO:0071555">
    <property type="term" value="P:cell wall organization"/>
    <property type="evidence" value="ECO:0007669"/>
    <property type="project" value="UniProtKB-KW"/>
</dbReference>
<keyword evidence="27" id="KW-1185">Reference proteome</keyword>
<evidence type="ECO:0000259" key="25">
    <source>
        <dbReference type="Pfam" id="PF00912"/>
    </source>
</evidence>
<evidence type="ECO:0000256" key="7">
    <source>
        <dbReference type="ARBA" id="ARBA00020552"/>
    </source>
</evidence>
<dbReference type="AlphaFoldDB" id="A0A1B1UBV8"/>
<dbReference type="InterPro" id="IPR036950">
    <property type="entry name" value="PBP_transglycosylase"/>
</dbReference>
<evidence type="ECO:0000313" key="26">
    <source>
        <dbReference type="EMBL" id="ANW00252.1"/>
    </source>
</evidence>
<keyword evidence="12" id="KW-0808">Transferase</keyword>
<dbReference type="UniPathway" id="UPA00219"/>
<keyword evidence="17" id="KW-0511">Multifunctional enzyme</keyword>
<dbReference type="SUPFAM" id="SSF53955">
    <property type="entry name" value="Lysozyme-like"/>
    <property type="match status" value="1"/>
</dbReference>
<evidence type="ECO:0000256" key="13">
    <source>
        <dbReference type="ARBA" id="ARBA00022734"/>
    </source>
</evidence>
<evidence type="ECO:0000259" key="24">
    <source>
        <dbReference type="Pfam" id="PF00905"/>
    </source>
</evidence>
<keyword evidence="23" id="KW-1133">Transmembrane helix</keyword>
<dbReference type="InterPro" id="IPR012338">
    <property type="entry name" value="Beta-lactam/transpept-like"/>
</dbReference>
<dbReference type="InterPro" id="IPR023346">
    <property type="entry name" value="Lysozyme-like_dom_sf"/>
</dbReference>
<evidence type="ECO:0000256" key="2">
    <source>
        <dbReference type="ARBA" id="ARBA00004752"/>
    </source>
</evidence>
<evidence type="ECO:0000256" key="19">
    <source>
        <dbReference type="ARBA" id="ARBA00025321"/>
    </source>
</evidence>
<evidence type="ECO:0000256" key="5">
    <source>
        <dbReference type="ARBA" id="ARBA00010270"/>
    </source>
</evidence>
<comment type="similarity">
    <text evidence="4">In the N-terminal section; belongs to the glycosyltransferase 51 family.</text>
</comment>
<evidence type="ECO:0000256" key="1">
    <source>
        <dbReference type="ARBA" id="ARBA00004167"/>
    </source>
</evidence>
<evidence type="ECO:0000256" key="15">
    <source>
        <dbReference type="ARBA" id="ARBA00022960"/>
    </source>
</evidence>
<evidence type="ECO:0000256" key="16">
    <source>
        <dbReference type="ARBA" id="ARBA00022984"/>
    </source>
</evidence>
<evidence type="ECO:0000256" key="4">
    <source>
        <dbReference type="ARBA" id="ARBA00007739"/>
    </source>
</evidence>
<comment type="similarity">
    <text evidence="3">In the C-terminal section; belongs to the transpeptidase family.</text>
</comment>
<dbReference type="KEGG" id="bic:LMTR13_08790"/>
<evidence type="ECO:0000313" key="27">
    <source>
        <dbReference type="Proteomes" id="UP000092839"/>
    </source>
</evidence>
<dbReference type="PANTHER" id="PTHR32282:SF33">
    <property type="entry name" value="PEPTIDOGLYCAN GLYCOSYLTRANSFERASE"/>
    <property type="match status" value="1"/>
</dbReference>